<dbReference type="PANTHER" id="PTHR34601:SF2">
    <property type="entry name" value="NEMATODE SPECIFIC PEPTIDE FAMILY, GROUP B-RELATED"/>
    <property type="match status" value="1"/>
</dbReference>
<proteinExistence type="predicted"/>
<evidence type="ECO:0000313" key="3">
    <source>
        <dbReference type="EnsemblMetazoa" id="PPA36611.1"/>
    </source>
</evidence>
<dbReference type="AlphaFoldDB" id="A0A2A6BPW8"/>
<feature type="chain" id="PRO_5043769588" evidence="2">
    <location>
        <begin position="31"/>
        <end position="680"/>
    </location>
</feature>
<sequence length="680" mass="74557">MNIHFIYSTMNSKIILLCLVAVLFCSQASAQYIGYAGAYSPYYGYPAAYGYTGYGWGYSGYASWWGSNKGGKGPEGPAEPNGPSGLTGNHVPLASWTQGSKTESRYPTYLEHVIPADNYRDLEDDETPEQRLERQKNALLTMISVRELKALLGEMEGRIPTATIKDELIPPPKRAQLRGVRRNPARVQAGINTTKRRNAALKAQQQQQALPQRITTFCFERLEIGDFKLTAPDERCAVVPGTNWIKVDADQRLIIYQFIIARSDSQTPYNVTVHVPFSSIAAIFCGFPEIIVKEVLLAADLALFSSILSNGNHLSASSSLYSNYVYNHPHGLLSDYGPSLQNSSYLGGIAPISMSSSVVPHLTYSAPMMDVGAGGTQLENRQKEGEIKLTHMHPMQMKTPMNDRYLNEFHGMLDNGGIMRDNGQVDGESRNDRVKGLPALQLSPTNSAYISPLMNPPYKRISMTPNEVQLDIPSPSIPRSTPTLSSSLYALSGSPIFPPSTSATTSSYNLPPSSLPPSSIPSYSLTNLTPITASSASRFPSSYGFPPPSLMTPSPLLPLSPFFSFSSLTTPTSNSSPGFWNTALGSLRMDEFDSIQTDFRDDKIGESNRELEHGGDTQQKDPFDELSLIAKDDVKEVNCNSIIDPLNDDGLVVDLDDERAKYTASEYSFSSLCNYKADID</sequence>
<accession>A0A2A6BPW8</accession>
<organism evidence="3 4">
    <name type="scientific">Pristionchus pacificus</name>
    <name type="common">Parasitic nematode worm</name>
    <dbReference type="NCBI Taxonomy" id="54126"/>
    <lineage>
        <taxon>Eukaryota</taxon>
        <taxon>Metazoa</taxon>
        <taxon>Ecdysozoa</taxon>
        <taxon>Nematoda</taxon>
        <taxon>Chromadorea</taxon>
        <taxon>Rhabditida</taxon>
        <taxon>Rhabditina</taxon>
        <taxon>Diplogasteromorpha</taxon>
        <taxon>Diplogasteroidea</taxon>
        <taxon>Neodiplogasteridae</taxon>
        <taxon>Pristionchus</taxon>
    </lineage>
</organism>
<protein>
    <submittedName>
        <fullName evidence="3">Uncharacterized protein</fullName>
    </submittedName>
</protein>
<evidence type="ECO:0000256" key="1">
    <source>
        <dbReference type="SAM" id="MobiDB-lite"/>
    </source>
</evidence>
<reference evidence="4" key="1">
    <citation type="journal article" date="2008" name="Nat. Genet.">
        <title>The Pristionchus pacificus genome provides a unique perspective on nematode lifestyle and parasitism.</title>
        <authorList>
            <person name="Dieterich C."/>
            <person name="Clifton S.W."/>
            <person name="Schuster L.N."/>
            <person name="Chinwalla A."/>
            <person name="Delehaunty K."/>
            <person name="Dinkelacker I."/>
            <person name="Fulton L."/>
            <person name="Fulton R."/>
            <person name="Godfrey J."/>
            <person name="Minx P."/>
            <person name="Mitreva M."/>
            <person name="Roeseler W."/>
            <person name="Tian H."/>
            <person name="Witte H."/>
            <person name="Yang S.P."/>
            <person name="Wilson R.K."/>
            <person name="Sommer R.J."/>
        </authorList>
    </citation>
    <scope>NUCLEOTIDE SEQUENCE [LARGE SCALE GENOMIC DNA]</scope>
    <source>
        <strain evidence="4">PS312</strain>
    </source>
</reference>
<evidence type="ECO:0000256" key="2">
    <source>
        <dbReference type="SAM" id="SignalP"/>
    </source>
</evidence>
<keyword evidence="4" id="KW-1185">Reference proteome</keyword>
<name>A0A2A6BPW8_PRIPA</name>
<gene>
    <name evidence="3" type="primary">WBGene00274980</name>
</gene>
<dbReference type="Proteomes" id="UP000005239">
    <property type="component" value="Unassembled WGS sequence"/>
</dbReference>
<dbReference type="PANTHER" id="PTHR34601">
    <property type="entry name" value="NEMATODE SPECIFIC PEPTIDE FAMILY, GROUP B"/>
    <property type="match status" value="1"/>
</dbReference>
<keyword evidence="2" id="KW-0732">Signal</keyword>
<evidence type="ECO:0000313" key="4">
    <source>
        <dbReference type="Proteomes" id="UP000005239"/>
    </source>
</evidence>
<accession>A0A8R1UR13</accession>
<reference evidence="3" key="2">
    <citation type="submission" date="2022-06" db="UniProtKB">
        <authorList>
            <consortium name="EnsemblMetazoa"/>
        </authorList>
    </citation>
    <scope>IDENTIFICATION</scope>
    <source>
        <strain evidence="3">PS312</strain>
    </source>
</reference>
<dbReference type="EnsemblMetazoa" id="PPA36611.1">
    <property type="protein sequence ID" value="PPA36611.1"/>
    <property type="gene ID" value="WBGene00274980"/>
</dbReference>
<feature type="compositionally biased region" description="Low complexity" evidence="1">
    <location>
        <begin position="75"/>
        <end position="84"/>
    </location>
</feature>
<feature type="region of interest" description="Disordered" evidence="1">
    <location>
        <begin position="70"/>
        <end position="102"/>
    </location>
</feature>
<feature type="signal peptide" evidence="2">
    <location>
        <begin position="1"/>
        <end position="30"/>
    </location>
</feature>